<accession>A0ABY3T660</accession>
<dbReference type="RefSeq" id="WP_236501690.1">
    <property type="nucleotide sequence ID" value="NZ_CP091244.1"/>
</dbReference>
<dbReference type="Proteomes" id="UP001054801">
    <property type="component" value="Chromosome"/>
</dbReference>
<name>A0ABY3T660_9GAMM</name>
<dbReference type="PANTHER" id="PTHR41294:SF1">
    <property type="entry name" value="CADMIUM-INDUCED PROTEIN CADI"/>
    <property type="match status" value="1"/>
</dbReference>
<dbReference type="SUPFAM" id="SSF54593">
    <property type="entry name" value="Glyoxalase/Bleomycin resistance protein/Dihydroxybiphenyl dioxygenase"/>
    <property type="match status" value="1"/>
</dbReference>
<dbReference type="NCBIfam" id="NF041414">
    <property type="entry name" value="ArsI_CadI_VOC"/>
    <property type="match status" value="1"/>
</dbReference>
<dbReference type="EMBL" id="CP091244">
    <property type="protein sequence ID" value="UJS26315.1"/>
    <property type="molecule type" value="Genomic_DNA"/>
</dbReference>
<gene>
    <name evidence="2" type="ORF">L2Y54_09820</name>
</gene>
<organism evidence="2 3">
    <name type="scientific">Thiothrix winogradskyi</name>
    <dbReference type="NCBI Taxonomy" id="96472"/>
    <lineage>
        <taxon>Bacteria</taxon>
        <taxon>Pseudomonadati</taxon>
        <taxon>Pseudomonadota</taxon>
        <taxon>Gammaproteobacteria</taxon>
        <taxon>Thiotrichales</taxon>
        <taxon>Thiotrichaceae</taxon>
        <taxon>Thiothrix</taxon>
    </lineage>
</organism>
<evidence type="ECO:0000259" key="1">
    <source>
        <dbReference type="PROSITE" id="PS51819"/>
    </source>
</evidence>
<evidence type="ECO:0000313" key="3">
    <source>
        <dbReference type="Proteomes" id="UP001054801"/>
    </source>
</evidence>
<dbReference type="InterPro" id="IPR004360">
    <property type="entry name" value="Glyas_Fos-R_dOase_dom"/>
</dbReference>
<keyword evidence="3" id="KW-1185">Reference proteome</keyword>
<feature type="domain" description="VOC" evidence="1">
    <location>
        <begin position="2"/>
        <end position="117"/>
    </location>
</feature>
<proteinExistence type="predicted"/>
<protein>
    <submittedName>
        <fullName evidence="2">VOC family protein</fullName>
    </submittedName>
</protein>
<dbReference type="PROSITE" id="PS51819">
    <property type="entry name" value="VOC"/>
    <property type="match status" value="1"/>
</dbReference>
<dbReference type="InterPro" id="IPR029068">
    <property type="entry name" value="Glyas_Bleomycin-R_OHBP_Dase"/>
</dbReference>
<dbReference type="Pfam" id="PF00903">
    <property type="entry name" value="Glyoxalase"/>
    <property type="match status" value="1"/>
</dbReference>
<evidence type="ECO:0000313" key="2">
    <source>
        <dbReference type="EMBL" id="UJS26315.1"/>
    </source>
</evidence>
<dbReference type="InterPro" id="IPR052393">
    <property type="entry name" value="Cadmium-induced_rsp"/>
</dbReference>
<dbReference type="InterPro" id="IPR049789">
    <property type="entry name" value="ArsI/CadI-like"/>
</dbReference>
<sequence>MKRFHVHIAVDDLAKSVDFYSKLFGQTPSVERADYAKWMLDEPRVNFAVSARGHAVGVNHFGFQAEDAQELQELRQRAAAAAGDSVLDQGDTTCCYAMGNKHWTVDPSGLAWEHYHTVGETPEFGVEMVSESGACCLPVVATSGEACCVPGTQAGGCCN</sequence>
<dbReference type="PANTHER" id="PTHR41294">
    <property type="entry name" value="CADMIUM-INDUCED PROTEIN CADI"/>
    <property type="match status" value="1"/>
</dbReference>
<dbReference type="Gene3D" id="3.10.180.10">
    <property type="entry name" value="2,3-Dihydroxybiphenyl 1,2-Dioxygenase, domain 1"/>
    <property type="match status" value="1"/>
</dbReference>
<reference evidence="2" key="1">
    <citation type="journal article" date="2022" name="Microorganisms">
        <title>Two New Species of Filamentous Sulfur Bacteria of the Genus Thiothrix, Thiothrix winogradskyi sp. nov. and 'Candidatus Thiothrix sulfatifontis' sp. nov.</title>
        <authorList>
            <person name="Ravin N.V."/>
            <person name="Rossetti S."/>
            <person name="Beletsky A.V."/>
            <person name="Kadnikov V.V."/>
            <person name="Rudenko T.S."/>
            <person name="Smolyakov D.D."/>
            <person name="Moskvitina M.I."/>
            <person name="Gureeva M.V."/>
            <person name="Mardanov A.V."/>
            <person name="Grabovich M.Y."/>
        </authorList>
    </citation>
    <scope>NUCLEOTIDE SEQUENCE</scope>
    <source>
        <strain evidence="2">CT3</strain>
    </source>
</reference>
<dbReference type="InterPro" id="IPR037523">
    <property type="entry name" value="VOC_core"/>
</dbReference>